<feature type="transmembrane region" description="Helical" evidence="2">
    <location>
        <begin position="82"/>
        <end position="110"/>
    </location>
</feature>
<evidence type="ECO:0000259" key="4">
    <source>
        <dbReference type="PROSITE" id="PS51202"/>
    </source>
</evidence>
<dbReference type="InterPro" id="IPR003148">
    <property type="entry name" value="RCK_N"/>
</dbReference>
<gene>
    <name evidence="5" type="ORF">FL622_10900</name>
</gene>
<dbReference type="InterPro" id="IPR036721">
    <property type="entry name" value="RCK_C_sf"/>
</dbReference>
<dbReference type="Pfam" id="PF02080">
    <property type="entry name" value="TrkA_C"/>
    <property type="match status" value="2"/>
</dbReference>
<dbReference type="PANTHER" id="PTHR43833:SF9">
    <property type="entry name" value="POTASSIUM CHANNEL PROTEIN YUGO-RELATED"/>
    <property type="match status" value="1"/>
</dbReference>
<evidence type="ECO:0000313" key="5">
    <source>
        <dbReference type="EMBL" id="TRO80591.1"/>
    </source>
</evidence>
<dbReference type="Pfam" id="PF02254">
    <property type="entry name" value="TrkA_N"/>
    <property type="match status" value="2"/>
</dbReference>
<dbReference type="Gene3D" id="3.40.50.720">
    <property type="entry name" value="NAD(P)-binding Rossmann-like Domain"/>
    <property type="match status" value="2"/>
</dbReference>
<comment type="subcellular location">
    <subcellularLocation>
        <location evidence="1">Cell membrane</location>
        <topology evidence="1">Multi-pass membrane protein</topology>
    </subcellularLocation>
</comment>
<keyword evidence="2" id="KW-0472">Membrane</keyword>
<keyword evidence="6" id="KW-1185">Reference proteome</keyword>
<dbReference type="SUPFAM" id="SSF51735">
    <property type="entry name" value="NAD(P)-binding Rossmann-fold domains"/>
    <property type="match status" value="2"/>
</dbReference>
<dbReference type="InterPro" id="IPR036291">
    <property type="entry name" value="NAD(P)-bd_dom_sf"/>
</dbReference>
<dbReference type="SUPFAM" id="SSF116726">
    <property type="entry name" value="TrkA C-terminal domain-like"/>
    <property type="match status" value="2"/>
</dbReference>
<sequence length="562" mass="61563">MKTLASELAYFLRGRARQNLKVLVLYGIFLLTLILAYATLFRFLMWNLEGREYSFIAGIYWVITVMTTLGFGDITFQSDPGYIFAAIVTISGMIFLLIILPFGLISLFLAPWIEQRLRYHPTYELPPQTRGHILIFGIDPITRAFIQKLKARDLLFVVVTANYEQALHLEEQEGFKVVYGSATDARVLTGLRVAAARYVIANLSDPENTNICLTIRSLCQTPIVALVDDPEHADLLRLAGAHQVIPLTRILGRYLATRSTTRGALAHVLDSFGSLQIAEIPVHGTPFAGQTLKEAQIRQKTGLSVIGLWERGTFTIPSGDSLLGEHALVMFAGTRAQLSALEKFTGEAAEDELIFILGHGRIGCAAATFLDRRPIPYILVDHHESPTCQEHVVVLGDATGRHTLKKAGIDRASGVIVTTNDDSTNIFLTLTSRHLHPHIRIVARANNEENVEQLYTAGADFVVSNASVGANILMNLLEHKASAFLAEGVAVFRRPLPAALAGKTIEQSRLRPLTGCSIVALDPPDGSETLVSPPPETRLVSGTTLLLIGGPEQEALFDQIYG</sequence>
<accession>A0A550JBQ4</accession>
<dbReference type="AlphaFoldDB" id="A0A550JBQ4"/>
<dbReference type="InterPro" id="IPR006037">
    <property type="entry name" value="RCK_C"/>
</dbReference>
<dbReference type="PROSITE" id="PS51201">
    <property type="entry name" value="RCK_N"/>
    <property type="match status" value="2"/>
</dbReference>
<dbReference type="RefSeq" id="WP_092058190.1">
    <property type="nucleotide sequence ID" value="NZ_FOJJ01000039.1"/>
</dbReference>
<evidence type="ECO:0000313" key="6">
    <source>
        <dbReference type="Proteomes" id="UP000317155"/>
    </source>
</evidence>
<evidence type="ECO:0000256" key="1">
    <source>
        <dbReference type="ARBA" id="ARBA00004651"/>
    </source>
</evidence>
<dbReference type="SUPFAM" id="SSF81324">
    <property type="entry name" value="Voltage-gated potassium channels"/>
    <property type="match status" value="1"/>
</dbReference>
<dbReference type="GO" id="GO:0006813">
    <property type="term" value="P:potassium ion transport"/>
    <property type="evidence" value="ECO:0007669"/>
    <property type="project" value="InterPro"/>
</dbReference>
<feature type="domain" description="RCK N-terminal" evidence="3">
    <location>
        <begin position="351"/>
        <end position="464"/>
    </location>
</feature>
<dbReference type="Proteomes" id="UP000317155">
    <property type="component" value="Unassembled WGS sequence"/>
</dbReference>
<dbReference type="OrthoDB" id="9799090at2"/>
<feature type="domain" description="RCK N-terminal" evidence="3">
    <location>
        <begin position="130"/>
        <end position="246"/>
    </location>
</feature>
<dbReference type="EMBL" id="VJVV01000007">
    <property type="protein sequence ID" value="TRO80591.1"/>
    <property type="molecule type" value="Genomic_DNA"/>
</dbReference>
<feature type="domain" description="RCK C-terminal" evidence="4">
    <location>
        <begin position="477"/>
        <end position="562"/>
    </location>
</feature>
<dbReference type="PANTHER" id="PTHR43833">
    <property type="entry name" value="POTASSIUM CHANNEL PROTEIN 2-RELATED-RELATED"/>
    <property type="match status" value="1"/>
</dbReference>
<evidence type="ECO:0000259" key="3">
    <source>
        <dbReference type="PROSITE" id="PS51201"/>
    </source>
</evidence>
<dbReference type="InterPro" id="IPR050721">
    <property type="entry name" value="Trk_Ktr_HKT_K-transport"/>
</dbReference>
<dbReference type="PROSITE" id="PS51202">
    <property type="entry name" value="RCK_C"/>
    <property type="match status" value="2"/>
</dbReference>
<dbReference type="GO" id="GO:0005886">
    <property type="term" value="C:plasma membrane"/>
    <property type="evidence" value="ECO:0007669"/>
    <property type="project" value="UniProtKB-SubCell"/>
</dbReference>
<dbReference type="InterPro" id="IPR013099">
    <property type="entry name" value="K_chnl_dom"/>
</dbReference>
<evidence type="ECO:0000256" key="2">
    <source>
        <dbReference type="SAM" id="Phobius"/>
    </source>
</evidence>
<dbReference type="Gene3D" id="1.10.287.70">
    <property type="match status" value="1"/>
</dbReference>
<name>A0A550JBQ4_9BACT</name>
<dbReference type="Gene3D" id="3.30.70.1450">
    <property type="entry name" value="Regulator of K+ conductance, C-terminal domain"/>
    <property type="match status" value="2"/>
</dbReference>
<dbReference type="Pfam" id="PF07885">
    <property type="entry name" value="Ion_trans_2"/>
    <property type="match status" value="1"/>
</dbReference>
<protein>
    <submittedName>
        <fullName evidence="5">Potassium transporter TrkA</fullName>
    </submittedName>
</protein>
<reference evidence="5 6" key="1">
    <citation type="submission" date="2019-07" db="EMBL/GenBank/DDBJ databases">
        <title>Insights of Desulfuromonas acetexigens electromicrobiology.</title>
        <authorList>
            <person name="Katuri K."/>
            <person name="Sapireddy V."/>
            <person name="Shaw D.R."/>
            <person name="Saikaly P."/>
        </authorList>
    </citation>
    <scope>NUCLEOTIDE SEQUENCE [LARGE SCALE GENOMIC DNA]</scope>
    <source>
        <strain evidence="5 6">2873</strain>
    </source>
</reference>
<keyword evidence="2" id="KW-1133">Transmembrane helix</keyword>
<feature type="transmembrane region" description="Helical" evidence="2">
    <location>
        <begin position="53"/>
        <end position="76"/>
    </location>
</feature>
<dbReference type="GO" id="GO:0008324">
    <property type="term" value="F:monoatomic cation transmembrane transporter activity"/>
    <property type="evidence" value="ECO:0007669"/>
    <property type="project" value="InterPro"/>
</dbReference>
<feature type="domain" description="RCK C-terminal" evidence="4">
    <location>
        <begin position="263"/>
        <end position="347"/>
    </location>
</feature>
<organism evidence="5 6">
    <name type="scientific">Trichloromonas acetexigens</name>
    <dbReference type="NCBI Taxonomy" id="38815"/>
    <lineage>
        <taxon>Bacteria</taxon>
        <taxon>Pseudomonadati</taxon>
        <taxon>Thermodesulfobacteriota</taxon>
        <taxon>Desulfuromonadia</taxon>
        <taxon>Desulfuromonadales</taxon>
        <taxon>Trichloromonadaceae</taxon>
        <taxon>Trichloromonas</taxon>
    </lineage>
</organism>
<proteinExistence type="predicted"/>
<keyword evidence="2" id="KW-0812">Transmembrane</keyword>
<comment type="caution">
    <text evidence="5">The sequence shown here is derived from an EMBL/GenBank/DDBJ whole genome shotgun (WGS) entry which is preliminary data.</text>
</comment>
<feature type="transmembrane region" description="Helical" evidence="2">
    <location>
        <begin position="20"/>
        <end position="41"/>
    </location>
</feature>